<evidence type="ECO:0000313" key="5">
    <source>
        <dbReference type="Proteomes" id="UP000434957"/>
    </source>
</evidence>
<accession>A0A6A3K1V4</accession>
<evidence type="ECO:0000313" key="4">
    <source>
        <dbReference type="Proteomes" id="UP000429607"/>
    </source>
</evidence>
<proteinExistence type="predicted"/>
<evidence type="ECO:0000313" key="1">
    <source>
        <dbReference type="EMBL" id="KAE9001149.1"/>
    </source>
</evidence>
<gene>
    <name evidence="2" type="ORF">PR001_g15662</name>
    <name evidence="1" type="ORF">PR002_g17990</name>
    <name evidence="3" type="ORF">PR003_g15859</name>
</gene>
<dbReference type="Proteomes" id="UP000429607">
    <property type="component" value="Unassembled WGS sequence"/>
</dbReference>
<dbReference type="EMBL" id="QXFV01001193">
    <property type="protein sequence ID" value="KAE9012449.1"/>
    <property type="molecule type" value="Genomic_DNA"/>
</dbReference>
<dbReference type="Proteomes" id="UP000435112">
    <property type="component" value="Unassembled WGS sequence"/>
</dbReference>
<evidence type="ECO:0000313" key="6">
    <source>
        <dbReference type="Proteomes" id="UP000435112"/>
    </source>
</evidence>
<keyword evidence="5" id="KW-1185">Reference proteome</keyword>
<protein>
    <recommendedName>
        <fullName evidence="7">RxLR effector protein</fullName>
    </recommendedName>
</protein>
<dbReference type="OrthoDB" id="112527at2759"/>
<organism evidence="1 6">
    <name type="scientific">Phytophthora rubi</name>
    <dbReference type="NCBI Taxonomy" id="129364"/>
    <lineage>
        <taxon>Eukaryota</taxon>
        <taxon>Sar</taxon>
        <taxon>Stramenopiles</taxon>
        <taxon>Oomycota</taxon>
        <taxon>Peronosporomycetes</taxon>
        <taxon>Peronosporales</taxon>
        <taxon>Peronosporaceae</taxon>
        <taxon>Phytophthora</taxon>
    </lineage>
</organism>
<sequence>MKLPGKSKFVKWLNPSTESKLSSVDKRQIKKWIKNKTSMDDVFKRLELDSGMEKNLSNTKLDTYAAYVDRFKKKNPDNKVSLIDMFTKTYGDDQGAQGGY</sequence>
<evidence type="ECO:0008006" key="7">
    <source>
        <dbReference type="Google" id="ProtNLM"/>
    </source>
</evidence>
<dbReference type="AlphaFoldDB" id="A0A6A3K1V4"/>
<dbReference type="Proteomes" id="UP000434957">
    <property type="component" value="Unassembled WGS sequence"/>
</dbReference>
<comment type="caution">
    <text evidence="1">The sequence shown here is derived from an EMBL/GenBank/DDBJ whole genome shotgun (WGS) entry which is preliminary data.</text>
</comment>
<name>A0A6A3K1V4_9STRA</name>
<evidence type="ECO:0000313" key="3">
    <source>
        <dbReference type="EMBL" id="KAE9328155.1"/>
    </source>
</evidence>
<evidence type="ECO:0000313" key="2">
    <source>
        <dbReference type="EMBL" id="KAE9012449.1"/>
    </source>
</evidence>
<dbReference type="EMBL" id="QXFU01001497">
    <property type="protein sequence ID" value="KAE9001149.1"/>
    <property type="molecule type" value="Genomic_DNA"/>
</dbReference>
<reference evidence="4 6" key="1">
    <citation type="submission" date="2018-09" db="EMBL/GenBank/DDBJ databases">
        <title>Genomic investigation of the strawberry pathogen Phytophthora fragariae indicates pathogenicity is determined by transcriptional variation in three key races.</title>
        <authorList>
            <person name="Adams T.M."/>
            <person name="Armitage A.D."/>
            <person name="Sobczyk M.K."/>
            <person name="Bates H.J."/>
            <person name="Dunwell J.M."/>
            <person name="Nellist C.F."/>
            <person name="Harrison R.J."/>
        </authorList>
    </citation>
    <scope>NUCLEOTIDE SEQUENCE [LARGE SCALE GENOMIC DNA]</scope>
    <source>
        <strain evidence="2 4">SCRP249</strain>
        <strain evidence="1 6">SCRP324</strain>
        <strain evidence="3 5">SCRP333</strain>
    </source>
</reference>
<dbReference type="EMBL" id="QXFT01001124">
    <property type="protein sequence ID" value="KAE9328155.1"/>
    <property type="molecule type" value="Genomic_DNA"/>
</dbReference>